<proteinExistence type="predicted"/>
<comment type="subcellular location">
    <subcellularLocation>
        <location evidence="1">Membrane</location>
        <topology evidence="1">Multi-pass membrane protein</topology>
    </subcellularLocation>
</comment>
<evidence type="ECO:0000256" key="8">
    <source>
        <dbReference type="SAM" id="Phobius"/>
    </source>
</evidence>
<dbReference type="GO" id="GO:0005886">
    <property type="term" value="C:plasma membrane"/>
    <property type="evidence" value="ECO:0007669"/>
    <property type="project" value="TreeGrafter"/>
</dbReference>
<dbReference type="Proteomes" id="UP000031443">
    <property type="component" value="Unassembled WGS sequence"/>
</dbReference>
<keyword evidence="9" id="KW-0675">Receptor</keyword>
<evidence type="ECO:0000256" key="5">
    <source>
        <dbReference type="ARBA" id="ARBA00022989"/>
    </source>
</evidence>
<evidence type="ECO:0000256" key="2">
    <source>
        <dbReference type="ARBA" id="ARBA00022606"/>
    </source>
</evidence>
<evidence type="ECO:0000256" key="4">
    <source>
        <dbReference type="ARBA" id="ARBA00022725"/>
    </source>
</evidence>
<keyword evidence="3 8" id="KW-0812">Transmembrane</keyword>
<keyword evidence="7" id="KW-0807">Transducer</keyword>
<gene>
    <name evidence="9" type="ORF">UY3_00973</name>
</gene>
<dbReference type="Gene3D" id="1.20.1070.10">
    <property type="entry name" value="Rhodopsin 7-helix transmembrane proteins"/>
    <property type="match status" value="1"/>
</dbReference>
<feature type="transmembrane region" description="Helical" evidence="8">
    <location>
        <begin position="66"/>
        <end position="86"/>
    </location>
</feature>
<organism evidence="9 10">
    <name type="scientific">Chelonia mydas</name>
    <name type="common">Green sea-turtle</name>
    <name type="synonym">Chelonia agassizi</name>
    <dbReference type="NCBI Taxonomy" id="8469"/>
    <lineage>
        <taxon>Eukaryota</taxon>
        <taxon>Metazoa</taxon>
        <taxon>Chordata</taxon>
        <taxon>Craniata</taxon>
        <taxon>Vertebrata</taxon>
        <taxon>Euteleostomi</taxon>
        <taxon>Archelosauria</taxon>
        <taxon>Testudinata</taxon>
        <taxon>Testudines</taxon>
        <taxon>Cryptodira</taxon>
        <taxon>Durocryptodira</taxon>
        <taxon>Americhelydia</taxon>
        <taxon>Chelonioidea</taxon>
        <taxon>Cheloniidae</taxon>
        <taxon>Chelonia</taxon>
    </lineage>
</organism>
<keyword evidence="6 8" id="KW-0472">Membrane</keyword>
<keyword evidence="2" id="KW-0716">Sensory transduction</keyword>
<evidence type="ECO:0000256" key="6">
    <source>
        <dbReference type="ARBA" id="ARBA00023136"/>
    </source>
</evidence>
<evidence type="ECO:0000256" key="1">
    <source>
        <dbReference type="ARBA" id="ARBA00004141"/>
    </source>
</evidence>
<sequence>MGLDSLLIFLSYMMILKTVLSIVSHAECLRALITCVSHLCAVLLFYSPEIGLPVIHRFGKRSSPLLQIFLGYISLLVPSLMNPLVYSLKSKHLLARIIRVFIK</sequence>
<dbReference type="PANTHER" id="PTHR26450">
    <property type="entry name" value="OLFACTORY RECEPTOR 56B1-RELATED"/>
    <property type="match status" value="1"/>
</dbReference>
<name>M7C0W2_CHEMY</name>
<feature type="transmembrane region" description="Helical" evidence="8">
    <location>
        <begin position="6"/>
        <end position="23"/>
    </location>
</feature>
<protein>
    <submittedName>
        <fullName evidence="9">Olfactory receptor 51G1</fullName>
    </submittedName>
</protein>
<evidence type="ECO:0000256" key="3">
    <source>
        <dbReference type="ARBA" id="ARBA00022692"/>
    </source>
</evidence>
<keyword evidence="10" id="KW-1185">Reference proteome</keyword>
<feature type="transmembrane region" description="Helical" evidence="8">
    <location>
        <begin position="28"/>
        <end position="46"/>
    </location>
</feature>
<accession>M7C0W2</accession>
<dbReference type="InterPro" id="IPR050402">
    <property type="entry name" value="OR51/52/56-like"/>
</dbReference>
<dbReference type="GO" id="GO:0004984">
    <property type="term" value="F:olfactory receptor activity"/>
    <property type="evidence" value="ECO:0007669"/>
    <property type="project" value="InterPro"/>
</dbReference>
<keyword evidence="4" id="KW-0552">Olfaction</keyword>
<evidence type="ECO:0000256" key="7">
    <source>
        <dbReference type="ARBA" id="ARBA00023224"/>
    </source>
</evidence>
<dbReference type="Pfam" id="PF13853">
    <property type="entry name" value="7tm_4"/>
    <property type="match status" value="1"/>
</dbReference>
<dbReference type="PANTHER" id="PTHR26450:SF29">
    <property type="entry name" value="OLFACTORY RECEPTOR FAMILY 51 SUBFAMILY AF MEMBER 1"/>
    <property type="match status" value="1"/>
</dbReference>
<dbReference type="EMBL" id="KB483409">
    <property type="protein sequence ID" value="EMP41775.1"/>
    <property type="molecule type" value="Genomic_DNA"/>
</dbReference>
<dbReference type="GO" id="GO:0007186">
    <property type="term" value="P:G protein-coupled receptor signaling pathway"/>
    <property type="evidence" value="ECO:0007669"/>
    <property type="project" value="InterPro"/>
</dbReference>
<dbReference type="SUPFAM" id="SSF81321">
    <property type="entry name" value="Family A G protein-coupled receptor-like"/>
    <property type="match status" value="1"/>
</dbReference>
<evidence type="ECO:0000313" key="10">
    <source>
        <dbReference type="Proteomes" id="UP000031443"/>
    </source>
</evidence>
<dbReference type="AlphaFoldDB" id="M7C0W2"/>
<dbReference type="InterPro" id="IPR000725">
    <property type="entry name" value="Olfact_rcpt"/>
</dbReference>
<reference evidence="10" key="1">
    <citation type="journal article" date="2013" name="Nat. Genet.">
        <title>The draft genomes of soft-shell turtle and green sea turtle yield insights into the development and evolution of the turtle-specific body plan.</title>
        <authorList>
            <person name="Wang Z."/>
            <person name="Pascual-Anaya J."/>
            <person name="Zadissa A."/>
            <person name="Li W."/>
            <person name="Niimura Y."/>
            <person name="Huang Z."/>
            <person name="Li C."/>
            <person name="White S."/>
            <person name="Xiong Z."/>
            <person name="Fang D."/>
            <person name="Wang B."/>
            <person name="Ming Y."/>
            <person name="Chen Y."/>
            <person name="Zheng Y."/>
            <person name="Kuraku S."/>
            <person name="Pignatelli M."/>
            <person name="Herrero J."/>
            <person name="Beal K."/>
            <person name="Nozawa M."/>
            <person name="Li Q."/>
            <person name="Wang J."/>
            <person name="Zhang H."/>
            <person name="Yu L."/>
            <person name="Shigenobu S."/>
            <person name="Wang J."/>
            <person name="Liu J."/>
            <person name="Flicek P."/>
            <person name="Searle S."/>
            <person name="Wang J."/>
            <person name="Kuratani S."/>
            <person name="Yin Y."/>
            <person name="Aken B."/>
            <person name="Zhang G."/>
            <person name="Irie N."/>
        </authorList>
    </citation>
    <scope>NUCLEOTIDE SEQUENCE [LARGE SCALE GENOMIC DNA]</scope>
</reference>
<evidence type="ECO:0000313" key="9">
    <source>
        <dbReference type="EMBL" id="EMP41775.1"/>
    </source>
</evidence>
<keyword evidence="5 8" id="KW-1133">Transmembrane helix</keyword>